<sequence length="150" mass="16331">MSEQVSARREGPGSAAEPERVSSWAVGFAIFGGIMLVLIGTFQAIQGLAAILEDKFYVVAPHYTYEIDVTAWGWIHLLLGILAVVAGFVVFSGRVWARAIGIAFAVVNAISQFLFLPYYPVWGLTMIALDVAVIWALCVYGRRAAEQSGY</sequence>
<name>A0ABW2XVQ6_9ACTN</name>
<evidence type="ECO:0000313" key="3">
    <source>
        <dbReference type="EMBL" id="MFD0689077.1"/>
    </source>
</evidence>
<feature type="transmembrane region" description="Helical" evidence="1">
    <location>
        <begin position="96"/>
        <end position="115"/>
    </location>
</feature>
<evidence type="ECO:0000313" key="4">
    <source>
        <dbReference type="Proteomes" id="UP001597063"/>
    </source>
</evidence>
<gene>
    <name evidence="3" type="ORF">ACFQZM_31620</name>
</gene>
<feature type="transmembrane region" description="Helical" evidence="1">
    <location>
        <begin position="71"/>
        <end position="91"/>
    </location>
</feature>
<feature type="domain" description="DUF7144" evidence="2">
    <location>
        <begin position="29"/>
        <end position="142"/>
    </location>
</feature>
<proteinExistence type="predicted"/>
<dbReference type="Pfam" id="PF23636">
    <property type="entry name" value="DUF7144"/>
    <property type="match status" value="1"/>
</dbReference>
<comment type="caution">
    <text evidence="3">The sequence shown here is derived from an EMBL/GenBank/DDBJ whole genome shotgun (WGS) entry which is preliminary data.</text>
</comment>
<dbReference type="InterPro" id="IPR055568">
    <property type="entry name" value="DUF7144"/>
</dbReference>
<evidence type="ECO:0000256" key="1">
    <source>
        <dbReference type="SAM" id="Phobius"/>
    </source>
</evidence>
<reference evidence="4" key="1">
    <citation type="journal article" date="2019" name="Int. J. Syst. Evol. Microbiol.">
        <title>The Global Catalogue of Microorganisms (GCM) 10K type strain sequencing project: providing services to taxonomists for standard genome sequencing and annotation.</title>
        <authorList>
            <consortium name="The Broad Institute Genomics Platform"/>
            <consortium name="The Broad Institute Genome Sequencing Center for Infectious Disease"/>
            <person name="Wu L."/>
            <person name="Ma J."/>
        </authorList>
    </citation>
    <scope>NUCLEOTIDE SEQUENCE [LARGE SCALE GENOMIC DNA]</scope>
    <source>
        <strain evidence="4">JCM 9371</strain>
    </source>
</reference>
<feature type="transmembrane region" description="Helical" evidence="1">
    <location>
        <begin position="21"/>
        <end position="51"/>
    </location>
</feature>
<keyword evidence="1" id="KW-0812">Transmembrane</keyword>
<evidence type="ECO:0000259" key="2">
    <source>
        <dbReference type="Pfam" id="PF23636"/>
    </source>
</evidence>
<keyword evidence="4" id="KW-1185">Reference proteome</keyword>
<dbReference type="RefSeq" id="WP_131761269.1">
    <property type="nucleotide sequence ID" value="NZ_CAACUY010000156.1"/>
</dbReference>
<keyword evidence="1" id="KW-0472">Membrane</keyword>
<dbReference type="EMBL" id="JBHTGP010000016">
    <property type="protein sequence ID" value="MFD0689077.1"/>
    <property type="molecule type" value="Genomic_DNA"/>
</dbReference>
<dbReference type="Proteomes" id="UP001597063">
    <property type="component" value="Unassembled WGS sequence"/>
</dbReference>
<feature type="transmembrane region" description="Helical" evidence="1">
    <location>
        <begin position="121"/>
        <end position="140"/>
    </location>
</feature>
<protein>
    <recommendedName>
        <fullName evidence="2">DUF7144 domain-containing protein</fullName>
    </recommendedName>
</protein>
<keyword evidence="1" id="KW-1133">Transmembrane helix</keyword>
<organism evidence="3 4">
    <name type="scientific">Actinomadura fibrosa</name>
    <dbReference type="NCBI Taxonomy" id="111802"/>
    <lineage>
        <taxon>Bacteria</taxon>
        <taxon>Bacillati</taxon>
        <taxon>Actinomycetota</taxon>
        <taxon>Actinomycetes</taxon>
        <taxon>Streptosporangiales</taxon>
        <taxon>Thermomonosporaceae</taxon>
        <taxon>Actinomadura</taxon>
    </lineage>
</organism>
<accession>A0ABW2XVQ6</accession>